<dbReference type="SMART" id="SM00342">
    <property type="entry name" value="HTH_ARAC"/>
    <property type="match status" value="1"/>
</dbReference>
<feature type="region of interest" description="Disordered" evidence="7">
    <location>
        <begin position="1"/>
        <end position="23"/>
    </location>
</feature>
<dbReference type="Gene3D" id="3.40.10.10">
    <property type="entry name" value="DNA Methylphosphotriester Repair Domain"/>
    <property type="match status" value="1"/>
</dbReference>
<keyword evidence="10" id="KW-1185">Reference proteome</keyword>
<evidence type="ECO:0000259" key="8">
    <source>
        <dbReference type="PROSITE" id="PS01124"/>
    </source>
</evidence>
<dbReference type="GO" id="GO:0032259">
    <property type="term" value="P:methylation"/>
    <property type="evidence" value="ECO:0007669"/>
    <property type="project" value="UniProtKB-KW"/>
</dbReference>
<evidence type="ECO:0000256" key="3">
    <source>
        <dbReference type="ARBA" id="ARBA00023015"/>
    </source>
</evidence>
<keyword evidence="2" id="KW-0489">Methyltransferase</keyword>
<dbReference type="GO" id="GO:0008270">
    <property type="term" value="F:zinc ion binding"/>
    <property type="evidence" value="ECO:0007669"/>
    <property type="project" value="InterPro"/>
</dbReference>
<dbReference type="Gene3D" id="3.30.160.70">
    <property type="entry name" value="Methylated DNA-protein cysteine methyltransferase domain"/>
    <property type="match status" value="1"/>
</dbReference>
<comment type="caution">
    <text evidence="9">The sequence shown here is derived from an EMBL/GenBank/DDBJ whole genome shotgun (WGS) entry which is preliminary data.</text>
</comment>
<evidence type="ECO:0000256" key="5">
    <source>
        <dbReference type="ARBA" id="ARBA00023159"/>
    </source>
</evidence>
<evidence type="ECO:0000256" key="7">
    <source>
        <dbReference type="SAM" id="MobiDB-lite"/>
    </source>
</evidence>
<gene>
    <name evidence="9" type="ORF">EEJ42_05375</name>
</gene>
<keyword evidence="4" id="KW-0238">DNA-binding</keyword>
<evidence type="ECO:0000256" key="6">
    <source>
        <dbReference type="ARBA" id="ARBA00023163"/>
    </source>
</evidence>
<keyword evidence="3" id="KW-0805">Transcription regulation</keyword>
<accession>A0A3M8X002</accession>
<dbReference type="Pfam" id="PF12833">
    <property type="entry name" value="HTH_18"/>
    <property type="match status" value="1"/>
</dbReference>
<evidence type="ECO:0000313" key="9">
    <source>
        <dbReference type="EMBL" id="RNG34560.1"/>
    </source>
</evidence>
<comment type="cofactor">
    <cofactor evidence="1">
        <name>Zn(2+)</name>
        <dbReference type="ChEBI" id="CHEBI:29105"/>
    </cofactor>
</comment>
<dbReference type="PANTHER" id="PTHR46796:SF2">
    <property type="entry name" value="TRANSCRIPTIONAL REGULATORY PROTEIN"/>
    <property type="match status" value="1"/>
</dbReference>
<dbReference type="Pfam" id="PF02805">
    <property type="entry name" value="Ada_Zn_binding"/>
    <property type="match status" value="1"/>
</dbReference>
<dbReference type="GO" id="GO:0043565">
    <property type="term" value="F:sequence-specific DNA binding"/>
    <property type="evidence" value="ECO:0007669"/>
    <property type="project" value="InterPro"/>
</dbReference>
<reference evidence="9 10" key="1">
    <citation type="submission" date="2018-11" db="EMBL/GenBank/DDBJ databases">
        <title>The Potential of Streptomyces as Biocontrol Agents against the Tomato grey mould, Botrytis cinerea (Gray mold) Frontiers in Microbiology.</title>
        <authorList>
            <person name="Li D."/>
        </authorList>
    </citation>
    <scope>NUCLEOTIDE SEQUENCE [LARGE SCALE GENOMIC DNA]</scope>
    <source>
        <strain evidence="9 10">NEAU-LD23</strain>
    </source>
</reference>
<evidence type="ECO:0000256" key="4">
    <source>
        <dbReference type="ARBA" id="ARBA00023125"/>
    </source>
</evidence>
<protein>
    <submittedName>
        <fullName evidence="9">Helix-turn-helix domain-containing protein</fullName>
    </submittedName>
</protein>
<dbReference type="SUPFAM" id="SSF53155">
    <property type="entry name" value="Methylated DNA-protein cysteine methyltransferase domain"/>
    <property type="match status" value="1"/>
</dbReference>
<keyword evidence="6" id="KW-0804">Transcription</keyword>
<dbReference type="InterPro" id="IPR035451">
    <property type="entry name" value="Ada-like_dom_sf"/>
</dbReference>
<dbReference type="InterPro" id="IPR004026">
    <property type="entry name" value="Ada_DNA_repair_Zn-bd"/>
</dbReference>
<dbReference type="SUPFAM" id="SSF57884">
    <property type="entry name" value="Ada DNA repair protein, N-terminal domain (N-Ada 10)"/>
    <property type="match status" value="1"/>
</dbReference>
<evidence type="ECO:0000256" key="1">
    <source>
        <dbReference type="ARBA" id="ARBA00001947"/>
    </source>
</evidence>
<dbReference type="GO" id="GO:0006281">
    <property type="term" value="P:DNA repair"/>
    <property type="evidence" value="ECO:0007669"/>
    <property type="project" value="InterPro"/>
</dbReference>
<dbReference type="InterPro" id="IPR009057">
    <property type="entry name" value="Homeodomain-like_sf"/>
</dbReference>
<dbReference type="PANTHER" id="PTHR46796">
    <property type="entry name" value="HTH-TYPE TRANSCRIPTIONAL ACTIVATOR RHAS-RELATED"/>
    <property type="match status" value="1"/>
</dbReference>
<dbReference type="AlphaFoldDB" id="A0A3M8X002"/>
<name>A0A3M8X002_9ACTN</name>
<feature type="domain" description="HTH araC/xylS-type" evidence="8">
    <location>
        <begin position="134"/>
        <end position="230"/>
    </location>
</feature>
<keyword evidence="2" id="KW-0808">Transferase</keyword>
<dbReference type="GO" id="GO:0003908">
    <property type="term" value="F:methylated-DNA-[protein]-cysteine S-methyltransferase activity"/>
    <property type="evidence" value="ECO:0007669"/>
    <property type="project" value="InterPro"/>
</dbReference>
<dbReference type="PROSITE" id="PS01124">
    <property type="entry name" value="HTH_ARAC_FAMILY_2"/>
    <property type="match status" value="1"/>
</dbReference>
<evidence type="ECO:0000313" key="10">
    <source>
        <dbReference type="Proteomes" id="UP000275401"/>
    </source>
</evidence>
<dbReference type="SUPFAM" id="SSF46689">
    <property type="entry name" value="Homeodomain-like"/>
    <property type="match status" value="1"/>
</dbReference>
<dbReference type="EMBL" id="RIBZ01000068">
    <property type="protein sequence ID" value="RNG34560.1"/>
    <property type="molecule type" value="Genomic_DNA"/>
</dbReference>
<dbReference type="Proteomes" id="UP000275401">
    <property type="component" value="Unassembled WGS sequence"/>
</dbReference>
<dbReference type="InterPro" id="IPR018060">
    <property type="entry name" value="HTH_AraC"/>
</dbReference>
<dbReference type="GO" id="GO:0003700">
    <property type="term" value="F:DNA-binding transcription factor activity"/>
    <property type="evidence" value="ECO:0007669"/>
    <property type="project" value="InterPro"/>
</dbReference>
<proteinExistence type="predicted"/>
<dbReference type="InterPro" id="IPR036631">
    <property type="entry name" value="MGMT_N_sf"/>
</dbReference>
<evidence type="ECO:0000256" key="2">
    <source>
        <dbReference type="ARBA" id="ARBA00022603"/>
    </source>
</evidence>
<dbReference type="InterPro" id="IPR050204">
    <property type="entry name" value="AraC_XylS_family_regulators"/>
</dbReference>
<sequence length="353" mass="38497">MTRTAPPARPGGTAGPPPRTRAHLPARVLRKTPTTETVHPGGSVLDGTVSSYVDDDERWRAVLRRDRQADGVFYYSVRTTGIYSRPSCVSRPARRANTVFFTDPEAAERAGYRPCRRCRPREDSAHASYVTAIAKTCELIHEASETPNLDTLAEAAGFSRFHFHRVFKRLTGVTPQAYVAACRADRLRRVISEAETVTEAIYRSGFTSQGNFYAVSQQILGMTPTNFRTGADSIAISFSLAGSPLGPVLVAKTEKGICSVLTGDALMGDGSTGGRLTGDGAAALVGRLRERFPKAHLIRAGREFDDRVAAAVRQSEPPRLGRDLPLNIRVTAMSERLRKALRDTPSEPSVQTR</sequence>
<organism evidence="9 10">
    <name type="scientific">Streptomyces botrytidirepellens</name>
    <dbReference type="NCBI Taxonomy" id="2486417"/>
    <lineage>
        <taxon>Bacteria</taxon>
        <taxon>Bacillati</taxon>
        <taxon>Actinomycetota</taxon>
        <taxon>Actinomycetes</taxon>
        <taxon>Kitasatosporales</taxon>
        <taxon>Streptomycetaceae</taxon>
        <taxon>Streptomyces</taxon>
    </lineage>
</organism>
<dbReference type="Gene3D" id="1.10.10.60">
    <property type="entry name" value="Homeodomain-like"/>
    <property type="match status" value="2"/>
</dbReference>
<keyword evidence="5" id="KW-0010">Activator</keyword>